<dbReference type="InterPro" id="IPR031807">
    <property type="entry name" value="HicB-like"/>
</dbReference>
<dbReference type="Proteomes" id="UP001500603">
    <property type="component" value="Unassembled WGS sequence"/>
</dbReference>
<comment type="caution">
    <text evidence="2">The sequence shown here is derived from an EMBL/GenBank/DDBJ whole genome shotgun (WGS) entry which is preliminary data.</text>
</comment>
<dbReference type="SUPFAM" id="SSF143100">
    <property type="entry name" value="TTHA1013/TTHA0281-like"/>
    <property type="match status" value="1"/>
</dbReference>
<evidence type="ECO:0000313" key="2">
    <source>
        <dbReference type="EMBL" id="GAA5063916.1"/>
    </source>
</evidence>
<evidence type="ECO:0000259" key="1">
    <source>
        <dbReference type="Pfam" id="PF15919"/>
    </source>
</evidence>
<feature type="domain" description="HicB-like antitoxin of toxin-antitoxin system" evidence="1">
    <location>
        <begin position="10"/>
        <end position="66"/>
    </location>
</feature>
<accession>A0ABP9KTY0</accession>
<protein>
    <recommendedName>
        <fullName evidence="1">HicB-like antitoxin of toxin-antitoxin system domain-containing protein</fullName>
    </recommendedName>
</protein>
<sequence>MADTHYLTAVLTPDPDGGFVAQIAELPGAISQGETVEEALANVREAAELYLEDATEEEFAALSAHPVTAPVQVNVA</sequence>
<dbReference type="InterPro" id="IPR035069">
    <property type="entry name" value="TTHA1013/TTHA0281-like"/>
</dbReference>
<dbReference type="Gene3D" id="3.30.160.250">
    <property type="match status" value="1"/>
</dbReference>
<dbReference type="PANTHER" id="PTHR34504:SF4">
    <property type="entry name" value="ANTITOXIN HICB"/>
    <property type="match status" value="1"/>
</dbReference>
<dbReference type="EMBL" id="BAABJM010000006">
    <property type="protein sequence ID" value="GAA5063916.1"/>
    <property type="molecule type" value="Genomic_DNA"/>
</dbReference>
<name>A0ABP9KTY0_9NOCA</name>
<dbReference type="InterPro" id="IPR051404">
    <property type="entry name" value="TA_system_antitoxin"/>
</dbReference>
<dbReference type="RefSeq" id="WP_345498241.1">
    <property type="nucleotide sequence ID" value="NZ_BAABJM010000006.1"/>
</dbReference>
<keyword evidence="3" id="KW-1185">Reference proteome</keyword>
<proteinExistence type="predicted"/>
<evidence type="ECO:0000313" key="3">
    <source>
        <dbReference type="Proteomes" id="UP001500603"/>
    </source>
</evidence>
<dbReference type="PANTHER" id="PTHR34504">
    <property type="entry name" value="ANTITOXIN HICB"/>
    <property type="match status" value="1"/>
</dbReference>
<dbReference type="Pfam" id="PF15919">
    <property type="entry name" value="HicB_lk_antitox"/>
    <property type="match status" value="1"/>
</dbReference>
<gene>
    <name evidence="2" type="ORF">GCM10023318_49260</name>
</gene>
<organism evidence="2 3">
    <name type="scientific">Nocardia callitridis</name>
    <dbReference type="NCBI Taxonomy" id="648753"/>
    <lineage>
        <taxon>Bacteria</taxon>
        <taxon>Bacillati</taxon>
        <taxon>Actinomycetota</taxon>
        <taxon>Actinomycetes</taxon>
        <taxon>Mycobacteriales</taxon>
        <taxon>Nocardiaceae</taxon>
        <taxon>Nocardia</taxon>
    </lineage>
</organism>
<reference evidence="3" key="1">
    <citation type="journal article" date="2019" name="Int. J. Syst. Evol. Microbiol.">
        <title>The Global Catalogue of Microorganisms (GCM) 10K type strain sequencing project: providing services to taxonomists for standard genome sequencing and annotation.</title>
        <authorList>
            <consortium name="The Broad Institute Genomics Platform"/>
            <consortium name="The Broad Institute Genome Sequencing Center for Infectious Disease"/>
            <person name="Wu L."/>
            <person name="Ma J."/>
        </authorList>
    </citation>
    <scope>NUCLEOTIDE SEQUENCE [LARGE SCALE GENOMIC DNA]</scope>
    <source>
        <strain evidence="3">JCM 18298</strain>
    </source>
</reference>